<name>A0ABS1V970_9PROT</name>
<dbReference type="InterPro" id="IPR029058">
    <property type="entry name" value="AB_hydrolase_fold"/>
</dbReference>
<dbReference type="InterPro" id="IPR000073">
    <property type="entry name" value="AB_hydrolase_1"/>
</dbReference>
<protein>
    <recommendedName>
        <fullName evidence="1">AB hydrolase-1 domain-containing protein</fullName>
    </recommendedName>
</protein>
<gene>
    <name evidence="2" type="ORF">JMJ55_23110</name>
</gene>
<sequence length="416" mass="45241">MPAGFSADTFTREGLVSGATATEAGCRALPDAFWVETNRRRECLRYAAGGAAGVSPVALLHLPGDPPGIVYRAAAGRVQIDRVSEFYEQDAGSRRLAAGILASTMQGMPVFLIARPGMHGSSGNHAQDRHTLDELELVNGAVDALKRRYGFRDVVLSGFSSGGLLVANLLARRSDIRCAVIASAPLDLAQFRRRPDGIVADDFALREGDLADPMRSVAATRSHAEIFVIGDRRDRSVPHAAWIGWSAAARRQGLRVHEAETRGLDRPELGPARTYHITSGRSLEAAYGCATGWPPERLRQALLGGERILRPEGRRLDGDAIRAAFAGRRLAGVDWNRWGMRATLSTFWSADGDQYQFHPAHPDRRVATQRWWIDGDTLCTSDDGCNPVLSDGRALHLVGGEPRRFLMTFTADAPAD</sequence>
<dbReference type="Gene3D" id="3.40.50.1820">
    <property type="entry name" value="alpha/beta hydrolase"/>
    <property type="match status" value="1"/>
</dbReference>
<reference evidence="2 3" key="1">
    <citation type="submission" date="2021-01" db="EMBL/GenBank/DDBJ databases">
        <title>Belnapia mucosa sp. nov. and Belnapia arida sp. nov., isolated from the Tabernas Desert (Almeria, Spain).</title>
        <authorList>
            <person name="Molina-Menor E."/>
            <person name="Vidal-Verdu A."/>
            <person name="Calonge A."/>
            <person name="Satari L."/>
            <person name="Pereto Magraner J."/>
            <person name="Porcar Miralles M."/>
        </authorList>
    </citation>
    <scope>NUCLEOTIDE SEQUENCE [LARGE SCALE GENOMIC DNA]</scope>
    <source>
        <strain evidence="2 3">T6</strain>
    </source>
</reference>
<comment type="caution">
    <text evidence="2">The sequence shown here is derived from an EMBL/GenBank/DDBJ whole genome shotgun (WGS) entry which is preliminary data.</text>
</comment>
<dbReference type="SUPFAM" id="SSF53474">
    <property type="entry name" value="alpha/beta-Hydrolases"/>
    <property type="match status" value="1"/>
</dbReference>
<dbReference type="Pfam" id="PF00561">
    <property type="entry name" value="Abhydrolase_1"/>
    <property type="match status" value="1"/>
</dbReference>
<dbReference type="EMBL" id="JAEUXJ010000013">
    <property type="protein sequence ID" value="MBL6458231.1"/>
    <property type="molecule type" value="Genomic_DNA"/>
</dbReference>
<accession>A0ABS1V970</accession>
<dbReference type="RefSeq" id="WP_202827979.1">
    <property type="nucleotide sequence ID" value="NZ_JAEUXJ010000013.1"/>
</dbReference>
<dbReference type="Proteomes" id="UP000606490">
    <property type="component" value="Unassembled WGS sequence"/>
</dbReference>
<organism evidence="2 3">
    <name type="scientific">Belnapia mucosa</name>
    <dbReference type="NCBI Taxonomy" id="2804532"/>
    <lineage>
        <taxon>Bacteria</taxon>
        <taxon>Pseudomonadati</taxon>
        <taxon>Pseudomonadota</taxon>
        <taxon>Alphaproteobacteria</taxon>
        <taxon>Acetobacterales</taxon>
        <taxon>Roseomonadaceae</taxon>
        <taxon>Belnapia</taxon>
    </lineage>
</organism>
<proteinExistence type="predicted"/>
<evidence type="ECO:0000313" key="2">
    <source>
        <dbReference type="EMBL" id="MBL6458231.1"/>
    </source>
</evidence>
<keyword evidence="3" id="KW-1185">Reference proteome</keyword>
<feature type="domain" description="AB hydrolase-1" evidence="1">
    <location>
        <begin position="107"/>
        <end position="218"/>
    </location>
</feature>
<evidence type="ECO:0000259" key="1">
    <source>
        <dbReference type="Pfam" id="PF00561"/>
    </source>
</evidence>
<evidence type="ECO:0000313" key="3">
    <source>
        <dbReference type="Proteomes" id="UP000606490"/>
    </source>
</evidence>